<dbReference type="PANTHER" id="PTHR43008">
    <property type="entry name" value="BENZIL REDUCTASE"/>
    <property type="match status" value="1"/>
</dbReference>
<dbReference type="PRINTS" id="PR00080">
    <property type="entry name" value="SDRFAMILY"/>
</dbReference>
<gene>
    <name evidence="6" type="ORF">RDB_LOCUS67905</name>
</gene>
<dbReference type="PRINTS" id="PR00081">
    <property type="entry name" value="GDHRDH"/>
</dbReference>
<comment type="caution">
    <text evidence="6">The sequence shown here is derived from an EMBL/GenBank/DDBJ whole genome shotgun (WGS) entry which is preliminary data.</text>
</comment>
<evidence type="ECO:0000256" key="4">
    <source>
        <dbReference type="SAM" id="SignalP"/>
    </source>
</evidence>
<evidence type="ECO:0000256" key="2">
    <source>
        <dbReference type="ARBA" id="ARBA00022857"/>
    </source>
</evidence>
<dbReference type="Pfam" id="PF13561">
    <property type="entry name" value="adh_short_C2"/>
    <property type="match status" value="1"/>
</dbReference>
<dbReference type="PANTHER" id="PTHR43008:SF14">
    <property type="entry name" value="DEHYDROGENASE ARBD, PUTATIVE-RELATED"/>
    <property type="match status" value="1"/>
</dbReference>
<dbReference type="GO" id="GO:0044281">
    <property type="term" value="P:small molecule metabolic process"/>
    <property type="evidence" value="ECO:0007669"/>
    <property type="project" value="UniProtKB-ARBA"/>
</dbReference>
<dbReference type="PROSITE" id="PS00061">
    <property type="entry name" value="ADH_SHORT"/>
    <property type="match status" value="1"/>
</dbReference>
<dbReference type="Gene3D" id="3.40.50.720">
    <property type="entry name" value="NAD(P)-binding Rossmann-like Domain"/>
    <property type="match status" value="1"/>
</dbReference>
<reference evidence="6" key="1">
    <citation type="submission" date="2021-01" db="EMBL/GenBank/DDBJ databases">
        <authorList>
            <person name="Kaushik A."/>
        </authorList>
    </citation>
    <scope>NUCLEOTIDE SEQUENCE</scope>
    <source>
        <strain evidence="6">AG4-R118</strain>
    </source>
</reference>
<name>A0A8H3GFE4_9AGAM</name>
<dbReference type="Pfam" id="PF18271">
    <property type="entry name" value="GH131_N"/>
    <property type="match status" value="1"/>
</dbReference>
<dbReference type="SUPFAM" id="SSF51735">
    <property type="entry name" value="NAD(P)-binding Rossmann-fold domains"/>
    <property type="match status" value="1"/>
</dbReference>
<protein>
    <recommendedName>
        <fullName evidence="5">Glycoside hydrolase 131 catalytic N-terminal domain-containing protein</fullName>
    </recommendedName>
</protein>
<evidence type="ECO:0000256" key="1">
    <source>
        <dbReference type="ARBA" id="ARBA00006484"/>
    </source>
</evidence>
<keyword evidence="2" id="KW-0521">NADP</keyword>
<feature type="domain" description="Glycoside hydrolase 131 catalytic N-terminal" evidence="5">
    <location>
        <begin position="20"/>
        <end position="226"/>
    </location>
</feature>
<dbReference type="InterPro" id="IPR036291">
    <property type="entry name" value="NAD(P)-bd_dom_sf"/>
</dbReference>
<sequence length="672" mass="74129">MLLPTLSAAVLLAPSVLGAIVWDGRFNNYSTAADFDKWSWSNQVGTYQTYIYGNLHGEKASSWYTLGSQYKNPATTTAKQGVKVKINANSIWNGGTMLRSELIPQTTASLSGHLYFHVSLQIPTVNPPDPNYEHQIVFWEGHYADIKYGQLAGQNGVADVLRVITGGKTIWSVTPVKGTWYNFILETGSPGGLWVSTGGNALTKVYTGSLNGNGGTDWHIGKRTSPAEWEYQYHCRRKHLLQWSICRGFWTDYHAVKRGRRRSDRRVQSEKEGEPNVRKLAGVLEVGTLYFASHLLHALRLRTATRSVVYARSPALQLHSARAFSLTRSLQNKELEKRLEEQRKIDEQKEKDKKKVYGQHYQDREELGVPEIAATDDSIAHGWRETRDLGHATIGAGHGRHQARTLASFSLEGKVCVVTGAARGLGNLFARTFVESGCTKIALMDLKQEDAQKAADELVEWFVQHGDIKPGKVQAIGIGCDVASEESVKEGFADVVNRFGKIDTLVASAGIVENYSAFDYPTNRIKLLYDINVHGAFFCAREAAKHMLDLGVKGSIVLVSSMSANIVNVPQPQTPYNSSKAAVKHMAASLAVEWAKSGIRVNALSPGYMLTSLTRTILDKNEELKNTWVNLTPMGRMGEPEDLKGAVIYLASDASAFTSGTELRVDGAYTCI</sequence>
<dbReference type="EMBL" id="CAJMWX010001039">
    <property type="protein sequence ID" value="CAE6450218.1"/>
    <property type="molecule type" value="Genomic_DNA"/>
</dbReference>
<dbReference type="InterPro" id="IPR002347">
    <property type="entry name" value="SDR_fam"/>
</dbReference>
<feature type="chain" id="PRO_5034038937" description="Glycoside hydrolase 131 catalytic N-terminal domain-containing protein" evidence="4">
    <location>
        <begin position="19"/>
        <end position="672"/>
    </location>
</feature>
<evidence type="ECO:0000259" key="5">
    <source>
        <dbReference type="Pfam" id="PF18271"/>
    </source>
</evidence>
<accession>A0A8H3GFE4</accession>
<dbReference type="FunFam" id="3.40.50.720:FF:000090">
    <property type="entry name" value="NADP-dependent mannitol dehydrogenase"/>
    <property type="match status" value="1"/>
</dbReference>
<evidence type="ECO:0000313" key="7">
    <source>
        <dbReference type="Proteomes" id="UP000663888"/>
    </source>
</evidence>
<dbReference type="Proteomes" id="UP000663888">
    <property type="component" value="Unassembled WGS sequence"/>
</dbReference>
<evidence type="ECO:0000313" key="6">
    <source>
        <dbReference type="EMBL" id="CAE6450218.1"/>
    </source>
</evidence>
<dbReference type="GO" id="GO:0005975">
    <property type="term" value="P:carbohydrate metabolic process"/>
    <property type="evidence" value="ECO:0007669"/>
    <property type="project" value="UniProtKB-ARBA"/>
</dbReference>
<dbReference type="GO" id="GO:0050664">
    <property type="term" value="F:oxidoreductase activity, acting on NAD(P)H, oxygen as acceptor"/>
    <property type="evidence" value="ECO:0007669"/>
    <property type="project" value="TreeGrafter"/>
</dbReference>
<evidence type="ECO:0000256" key="3">
    <source>
        <dbReference type="ARBA" id="ARBA00023002"/>
    </source>
</evidence>
<feature type="signal peptide" evidence="4">
    <location>
        <begin position="1"/>
        <end position="18"/>
    </location>
</feature>
<dbReference type="AlphaFoldDB" id="A0A8H3GFE4"/>
<proteinExistence type="inferred from homology"/>
<comment type="similarity">
    <text evidence="1">Belongs to the short-chain dehydrogenases/reductases (SDR) family.</text>
</comment>
<organism evidence="6 7">
    <name type="scientific">Rhizoctonia solani</name>
    <dbReference type="NCBI Taxonomy" id="456999"/>
    <lineage>
        <taxon>Eukaryota</taxon>
        <taxon>Fungi</taxon>
        <taxon>Dikarya</taxon>
        <taxon>Basidiomycota</taxon>
        <taxon>Agaricomycotina</taxon>
        <taxon>Agaricomycetes</taxon>
        <taxon>Cantharellales</taxon>
        <taxon>Ceratobasidiaceae</taxon>
        <taxon>Rhizoctonia</taxon>
    </lineage>
</organism>
<dbReference type="GO" id="GO:0050085">
    <property type="term" value="F:mannitol 2-dehydrogenase (NADP+) activity"/>
    <property type="evidence" value="ECO:0007669"/>
    <property type="project" value="UniProtKB-ARBA"/>
</dbReference>
<keyword evidence="4" id="KW-0732">Signal</keyword>
<dbReference type="Gene3D" id="2.60.120.1160">
    <property type="match status" value="1"/>
</dbReference>
<keyword evidence="3" id="KW-0560">Oxidoreductase</keyword>
<dbReference type="InterPro" id="IPR041524">
    <property type="entry name" value="GH131_N"/>
</dbReference>
<dbReference type="InterPro" id="IPR020904">
    <property type="entry name" value="Sc_DH/Rdtase_CS"/>
</dbReference>